<evidence type="ECO:0000313" key="1">
    <source>
        <dbReference type="EMBL" id="TMW67547.1"/>
    </source>
</evidence>
<dbReference type="Proteomes" id="UP000794436">
    <property type="component" value="Unassembled WGS sequence"/>
</dbReference>
<accession>A0A8K1FQ40</accession>
<reference evidence="1" key="1">
    <citation type="submission" date="2019-03" db="EMBL/GenBank/DDBJ databases">
        <title>Long read genome sequence of the mycoparasitic Pythium oligandrum ATCC 38472 isolated from sugarbeet rhizosphere.</title>
        <authorList>
            <person name="Gaulin E."/>
        </authorList>
    </citation>
    <scope>NUCLEOTIDE SEQUENCE</scope>
    <source>
        <strain evidence="1">ATCC 38472_TT</strain>
    </source>
</reference>
<sequence length="249" mass="28470">MNETEEIAARFEALDGHVDLDYATLDESPTFTVSVPTMGTPEELRDLRDALLTTGAIGPGYTRRDEWLKALQVLARIHGVMHIEAQRAVQPRYTVVLSDMSHGSLDWTSSMRHFFGYDEHTDDFDEDWEDVKALIQEFEREVDKFQSIPIDLLVYAPSSWSLSDQAEYVKSITTIVRETMRQTQRAERAHPFRPRFELKTVELYFQALHVTPGVAEQQKLLALNVAVKSIALPTQTSIESEEIPDWRSA</sequence>
<evidence type="ECO:0000313" key="2">
    <source>
        <dbReference type="Proteomes" id="UP000794436"/>
    </source>
</evidence>
<proteinExistence type="predicted"/>
<dbReference type="AlphaFoldDB" id="A0A8K1FQ40"/>
<dbReference type="EMBL" id="SPLM01000004">
    <property type="protein sequence ID" value="TMW67547.1"/>
    <property type="molecule type" value="Genomic_DNA"/>
</dbReference>
<keyword evidence="2" id="KW-1185">Reference proteome</keyword>
<organism evidence="1 2">
    <name type="scientific">Pythium oligandrum</name>
    <name type="common">Mycoparasitic fungus</name>
    <dbReference type="NCBI Taxonomy" id="41045"/>
    <lineage>
        <taxon>Eukaryota</taxon>
        <taxon>Sar</taxon>
        <taxon>Stramenopiles</taxon>
        <taxon>Oomycota</taxon>
        <taxon>Peronosporomycetes</taxon>
        <taxon>Pythiales</taxon>
        <taxon>Pythiaceae</taxon>
        <taxon>Pythium</taxon>
    </lineage>
</organism>
<gene>
    <name evidence="1" type="ORF">Poli38472_011167</name>
</gene>
<comment type="caution">
    <text evidence="1">The sequence shown here is derived from an EMBL/GenBank/DDBJ whole genome shotgun (WGS) entry which is preliminary data.</text>
</comment>
<protein>
    <submittedName>
        <fullName evidence="1">Uncharacterized protein</fullName>
    </submittedName>
</protein>
<name>A0A8K1FQ40_PYTOL</name>